<gene>
    <name evidence="3" type="ORF">D9613_004215</name>
</gene>
<dbReference type="Proteomes" id="UP000521872">
    <property type="component" value="Unassembled WGS sequence"/>
</dbReference>
<dbReference type="GO" id="GO:0005507">
    <property type="term" value="F:copper ion binding"/>
    <property type="evidence" value="ECO:0007669"/>
    <property type="project" value="TreeGrafter"/>
</dbReference>
<sequence length="378" mass="42053">MAYATGYNAATTAATLFTRLSLPHCLAPISVGIHKTQPSRNSQKMSDILLYVRVDSVEQALAAVRSGAHGLQICHEVATDGGTTPRLETVGSILNAIATESGRTFVVENLDITICIRPRPGNFVYEDKYFDRMLRAIRAFNDCLFSDAINGFHLAIQTEVKDPWGATLLLDSKRIQRLAKACRPKQIHLNGAALEEIDGENVQIGLDELSKTLRMNGASRLNSHVVPLCVCLADVDEEFLCRSRPIKIVQSAADLSRTYYSDNIVFQQTVSMDFNAHQADRDVITHNFWQLFRNATSDLPIHRSILLVPHENNTDASCGSLLKITRSNDPIKKNVETVYKGAKDVWKCLAGNRRSVTGVTQAEVAMEQRIRNSLDMYY</sequence>
<evidence type="ECO:0000256" key="1">
    <source>
        <dbReference type="ARBA" id="ARBA00007768"/>
    </source>
</evidence>
<organism evidence="3 4">
    <name type="scientific">Agrocybe pediades</name>
    <dbReference type="NCBI Taxonomy" id="84607"/>
    <lineage>
        <taxon>Eukaryota</taxon>
        <taxon>Fungi</taxon>
        <taxon>Dikarya</taxon>
        <taxon>Basidiomycota</taxon>
        <taxon>Agaricomycotina</taxon>
        <taxon>Agaricomycetes</taxon>
        <taxon>Agaricomycetidae</taxon>
        <taxon>Agaricales</taxon>
        <taxon>Agaricineae</taxon>
        <taxon>Strophariaceae</taxon>
        <taxon>Agrocybe</taxon>
    </lineage>
</organism>
<dbReference type="InterPro" id="IPR036822">
    <property type="entry name" value="CutC-like_dom_sf"/>
</dbReference>
<comment type="similarity">
    <text evidence="1">Belongs to the CutC family.</text>
</comment>
<dbReference type="AlphaFoldDB" id="A0A8H4QJT3"/>
<protein>
    <recommendedName>
        <fullName evidence="2">Copper homeostasis protein cutC homolog</fullName>
    </recommendedName>
</protein>
<evidence type="ECO:0000256" key="2">
    <source>
        <dbReference type="ARBA" id="ARBA00019014"/>
    </source>
</evidence>
<dbReference type="EMBL" id="JAACJL010000057">
    <property type="protein sequence ID" value="KAF4612233.1"/>
    <property type="molecule type" value="Genomic_DNA"/>
</dbReference>
<keyword evidence="4" id="KW-1185">Reference proteome</keyword>
<evidence type="ECO:0000313" key="3">
    <source>
        <dbReference type="EMBL" id="KAF4612233.1"/>
    </source>
</evidence>
<dbReference type="InterPro" id="IPR005627">
    <property type="entry name" value="CutC-like"/>
</dbReference>
<dbReference type="Gene3D" id="3.20.20.380">
    <property type="entry name" value="Copper homeostasis (CutC) domain"/>
    <property type="match status" value="1"/>
</dbReference>
<reference evidence="3 4" key="1">
    <citation type="submission" date="2019-12" db="EMBL/GenBank/DDBJ databases">
        <authorList>
            <person name="Floudas D."/>
            <person name="Bentzer J."/>
            <person name="Ahren D."/>
            <person name="Johansson T."/>
            <person name="Persson P."/>
            <person name="Tunlid A."/>
        </authorList>
    </citation>
    <scope>NUCLEOTIDE SEQUENCE [LARGE SCALE GENOMIC DNA]</scope>
    <source>
        <strain evidence="3 4">CBS 102.39</strain>
    </source>
</reference>
<name>A0A8H4QJT3_9AGAR</name>
<proteinExistence type="inferred from homology"/>
<dbReference type="PANTHER" id="PTHR12598:SF0">
    <property type="entry name" value="COPPER HOMEOSTASIS PROTEIN CUTC HOMOLOG"/>
    <property type="match status" value="1"/>
</dbReference>
<dbReference type="Pfam" id="PF03932">
    <property type="entry name" value="CutC"/>
    <property type="match status" value="1"/>
</dbReference>
<dbReference type="PANTHER" id="PTHR12598">
    <property type="entry name" value="COPPER HOMEOSTASIS PROTEIN CUTC"/>
    <property type="match status" value="1"/>
</dbReference>
<dbReference type="SUPFAM" id="SSF110395">
    <property type="entry name" value="CutC-like"/>
    <property type="match status" value="1"/>
</dbReference>
<comment type="caution">
    <text evidence="3">The sequence shown here is derived from an EMBL/GenBank/DDBJ whole genome shotgun (WGS) entry which is preliminary data.</text>
</comment>
<accession>A0A8H4QJT3</accession>
<evidence type="ECO:0000313" key="4">
    <source>
        <dbReference type="Proteomes" id="UP000521872"/>
    </source>
</evidence>